<dbReference type="InterPro" id="IPR038573">
    <property type="entry name" value="BrnT_sf"/>
</dbReference>
<dbReference type="AlphaFoldDB" id="A0A1C1YVL4"/>
<dbReference type="Pfam" id="PF04365">
    <property type="entry name" value="BrnT_toxin"/>
    <property type="match status" value="1"/>
</dbReference>
<proteinExistence type="predicted"/>
<comment type="caution">
    <text evidence="1">The sequence shown here is derived from an EMBL/GenBank/DDBJ whole genome shotgun (WGS) entry which is preliminary data.</text>
</comment>
<gene>
    <name evidence="1" type="ORF">AWJ14_01795</name>
</gene>
<keyword evidence="2" id="KW-1185">Reference proteome</keyword>
<name>A0A1C1YVL4_9HYPH</name>
<dbReference type="InterPro" id="IPR007460">
    <property type="entry name" value="BrnT_toxin"/>
</dbReference>
<dbReference type="EMBL" id="LQZT01000012">
    <property type="protein sequence ID" value="OCW57578.1"/>
    <property type="molecule type" value="Genomic_DNA"/>
</dbReference>
<accession>A0A1C1YVL4</accession>
<dbReference type="Proteomes" id="UP000094795">
    <property type="component" value="Unassembled WGS sequence"/>
</dbReference>
<dbReference type="OrthoDB" id="839663at2"/>
<dbReference type="RefSeq" id="WP_066177634.1">
    <property type="nucleotide sequence ID" value="NZ_LQZT01000012.1"/>
</dbReference>
<sequence>MKIVWDEPKRRANLNKHGFDFAEVAELDWHTAIVEDGRPDADGRQRFKAIGTFRDSTVVVFAILGSEAISIISFRAASDKERRRLRWPPEAKP</sequence>
<dbReference type="Gene3D" id="3.10.450.530">
    <property type="entry name" value="Ribonuclease toxin, BrnT, of type II toxin-antitoxin system"/>
    <property type="match status" value="1"/>
</dbReference>
<evidence type="ECO:0000313" key="2">
    <source>
        <dbReference type="Proteomes" id="UP000094795"/>
    </source>
</evidence>
<dbReference type="STRING" id="1480615.AWJ14_01795"/>
<organism evidence="1 2">
    <name type="scientific">Hoeflea olei</name>
    <dbReference type="NCBI Taxonomy" id="1480615"/>
    <lineage>
        <taxon>Bacteria</taxon>
        <taxon>Pseudomonadati</taxon>
        <taxon>Pseudomonadota</taxon>
        <taxon>Alphaproteobacteria</taxon>
        <taxon>Hyphomicrobiales</taxon>
        <taxon>Rhizobiaceae</taxon>
        <taxon>Hoeflea</taxon>
    </lineage>
</organism>
<evidence type="ECO:0000313" key="1">
    <source>
        <dbReference type="EMBL" id="OCW57578.1"/>
    </source>
</evidence>
<protein>
    <recommendedName>
        <fullName evidence="3">BrnT family toxin</fullName>
    </recommendedName>
</protein>
<evidence type="ECO:0008006" key="3">
    <source>
        <dbReference type="Google" id="ProtNLM"/>
    </source>
</evidence>
<reference evidence="1 2" key="1">
    <citation type="submission" date="2015-12" db="EMBL/GenBank/DDBJ databases">
        <authorList>
            <person name="Shamseldin A."/>
            <person name="Moawad H."/>
            <person name="Abd El-Rahim W.M."/>
            <person name="Sadowsky M.J."/>
        </authorList>
    </citation>
    <scope>NUCLEOTIDE SEQUENCE [LARGE SCALE GENOMIC DNA]</scope>
    <source>
        <strain evidence="1 2">JC234</strain>
    </source>
</reference>